<reference evidence="1" key="1">
    <citation type="submission" date="2021-02" db="EMBL/GenBank/DDBJ databases">
        <authorList>
            <person name="Nowell W R."/>
        </authorList>
    </citation>
    <scope>NUCLEOTIDE SEQUENCE</scope>
</reference>
<dbReference type="EMBL" id="CAJOBI010118490">
    <property type="protein sequence ID" value="CAF4666704.1"/>
    <property type="molecule type" value="Genomic_DNA"/>
</dbReference>
<comment type="caution">
    <text evidence="1">The sequence shown here is derived from an EMBL/GenBank/DDBJ whole genome shotgun (WGS) entry which is preliminary data.</text>
</comment>
<gene>
    <name evidence="1" type="ORF">SMN809_LOCUS41725</name>
    <name evidence="2" type="ORF">SMN809_LOCUS56288</name>
</gene>
<organism evidence="1 3">
    <name type="scientific">Rotaria magnacalcarata</name>
    <dbReference type="NCBI Taxonomy" id="392030"/>
    <lineage>
        <taxon>Eukaryota</taxon>
        <taxon>Metazoa</taxon>
        <taxon>Spiralia</taxon>
        <taxon>Gnathifera</taxon>
        <taxon>Rotifera</taxon>
        <taxon>Eurotatoria</taxon>
        <taxon>Bdelloidea</taxon>
        <taxon>Philodinida</taxon>
        <taxon>Philodinidae</taxon>
        <taxon>Rotaria</taxon>
    </lineage>
</organism>
<evidence type="ECO:0000313" key="1">
    <source>
        <dbReference type="EMBL" id="CAF4666704.1"/>
    </source>
</evidence>
<dbReference type="Proteomes" id="UP000676336">
    <property type="component" value="Unassembled WGS sequence"/>
</dbReference>
<proteinExistence type="predicted"/>
<evidence type="ECO:0000313" key="3">
    <source>
        <dbReference type="Proteomes" id="UP000676336"/>
    </source>
</evidence>
<dbReference type="EMBL" id="CAJOBI010200794">
    <property type="protein sequence ID" value="CAF4991096.1"/>
    <property type="molecule type" value="Genomic_DNA"/>
</dbReference>
<evidence type="ECO:0000313" key="2">
    <source>
        <dbReference type="EMBL" id="CAF4991096.1"/>
    </source>
</evidence>
<dbReference type="AlphaFoldDB" id="A0A8S2ZWB7"/>
<name>A0A8S2ZWB7_9BILA</name>
<accession>A0A8S2ZWB7</accession>
<sequence>MISERYKDWFVPRVDNLIFLQPTSHDKNGKQVELKDDTPLVVIHPQVMISYQWDRQTDIVALYK</sequence>
<feature type="non-terminal residue" evidence="1">
    <location>
        <position position="64"/>
    </location>
</feature>
<protein>
    <submittedName>
        <fullName evidence="1">Uncharacterized protein</fullName>
    </submittedName>
</protein>